<evidence type="ECO:0000313" key="1">
    <source>
        <dbReference type="EMBL" id="KUG61057.1"/>
    </source>
</evidence>
<dbReference type="Proteomes" id="UP000053512">
    <property type="component" value="Unassembled WGS sequence"/>
</dbReference>
<proteinExistence type="predicted"/>
<organism evidence="1 2">
    <name type="scientific">Kocuria rosea subsp. polaris</name>
    <dbReference type="NCBI Taxonomy" id="136273"/>
    <lineage>
        <taxon>Bacteria</taxon>
        <taxon>Bacillati</taxon>
        <taxon>Actinomycetota</taxon>
        <taxon>Actinomycetes</taxon>
        <taxon>Micrococcales</taxon>
        <taxon>Micrococcaceae</taxon>
        <taxon>Kocuria</taxon>
    </lineage>
</organism>
<dbReference type="SUPFAM" id="SSF52266">
    <property type="entry name" value="SGNH hydrolase"/>
    <property type="match status" value="1"/>
</dbReference>
<protein>
    <recommendedName>
        <fullName evidence="3">SGNH hydrolase-type esterase domain-containing protein</fullName>
    </recommendedName>
</protein>
<dbReference type="AlphaFoldDB" id="A0A0W8ILX8"/>
<reference evidence="2" key="1">
    <citation type="submission" date="2015-12" db="EMBL/GenBank/DDBJ databases">
        <authorList>
            <person name="Nair G.R."/>
            <person name="Kaur G."/>
            <person name="Mayilraj S."/>
        </authorList>
    </citation>
    <scope>NUCLEOTIDE SEQUENCE [LARGE SCALE GENOMIC DNA]</scope>
    <source>
        <strain evidence="2">CD08_4</strain>
    </source>
</reference>
<evidence type="ECO:0000313" key="2">
    <source>
        <dbReference type="Proteomes" id="UP000053512"/>
    </source>
</evidence>
<accession>A0A0W8ILX8</accession>
<evidence type="ECO:0008006" key="3">
    <source>
        <dbReference type="Google" id="ProtNLM"/>
    </source>
</evidence>
<name>A0A0W8ILX8_KOCRO</name>
<sequence>MQMDAAVQRAAAAVDATYISLIDPPVVKSHMVLEDRGHVGEDGHAAIAERVVSGLRRAEGV</sequence>
<dbReference type="EMBL" id="LQBK01000006">
    <property type="protein sequence ID" value="KUG61057.1"/>
    <property type="molecule type" value="Genomic_DNA"/>
</dbReference>
<comment type="caution">
    <text evidence="1">The sequence shown here is derived from an EMBL/GenBank/DDBJ whole genome shotgun (WGS) entry which is preliminary data.</text>
</comment>
<gene>
    <name evidence="1" type="ORF">AVL61_07775</name>
</gene>